<dbReference type="Pfam" id="PF03140">
    <property type="entry name" value="DUF247"/>
    <property type="match status" value="2"/>
</dbReference>
<dbReference type="InterPro" id="IPR004158">
    <property type="entry name" value="DUF247_pln"/>
</dbReference>
<organism evidence="3 4">
    <name type="scientific">Hibiscus sabdariffa</name>
    <name type="common">roselle</name>
    <dbReference type="NCBI Taxonomy" id="183260"/>
    <lineage>
        <taxon>Eukaryota</taxon>
        <taxon>Viridiplantae</taxon>
        <taxon>Streptophyta</taxon>
        <taxon>Embryophyta</taxon>
        <taxon>Tracheophyta</taxon>
        <taxon>Spermatophyta</taxon>
        <taxon>Magnoliopsida</taxon>
        <taxon>eudicotyledons</taxon>
        <taxon>Gunneridae</taxon>
        <taxon>Pentapetalae</taxon>
        <taxon>rosids</taxon>
        <taxon>malvids</taxon>
        <taxon>Malvales</taxon>
        <taxon>Malvaceae</taxon>
        <taxon>Malvoideae</taxon>
        <taxon>Hibiscus</taxon>
    </lineage>
</organism>
<accession>A0ABR2TJ74</accession>
<evidence type="ECO:0000256" key="2">
    <source>
        <dbReference type="SAM" id="Phobius"/>
    </source>
</evidence>
<comment type="caution">
    <text evidence="3">The sequence shown here is derived from an EMBL/GenBank/DDBJ whole genome shotgun (WGS) entry which is preliminary data.</text>
</comment>
<dbReference type="Proteomes" id="UP001396334">
    <property type="component" value="Unassembled WGS sequence"/>
</dbReference>
<keyword evidence="4" id="KW-1185">Reference proteome</keyword>
<keyword evidence="2" id="KW-0812">Transmembrane</keyword>
<name>A0ABR2TJ74_9ROSI</name>
<evidence type="ECO:0000313" key="4">
    <source>
        <dbReference type="Proteomes" id="UP001396334"/>
    </source>
</evidence>
<reference evidence="3 4" key="1">
    <citation type="journal article" date="2024" name="G3 (Bethesda)">
        <title>Genome assembly of Hibiscus sabdariffa L. provides insights into metabolisms of medicinal natural products.</title>
        <authorList>
            <person name="Kim T."/>
        </authorList>
    </citation>
    <scope>NUCLEOTIDE SEQUENCE [LARGE SCALE GENOMIC DNA]</scope>
    <source>
        <strain evidence="3">TK-2024</strain>
        <tissue evidence="3">Old leaves</tissue>
    </source>
</reference>
<dbReference type="EMBL" id="JBBPBN010000005">
    <property type="protein sequence ID" value="KAK9037548.1"/>
    <property type="molecule type" value="Genomic_DNA"/>
</dbReference>
<dbReference type="PANTHER" id="PTHR31170">
    <property type="entry name" value="BNAC04G53230D PROTEIN"/>
    <property type="match status" value="1"/>
</dbReference>
<gene>
    <name evidence="3" type="ORF">V6N11_022455</name>
</gene>
<dbReference type="PANTHER" id="PTHR31170:SF18">
    <property type="entry name" value="(WILD MALAYSIAN BANANA) HYPOTHETICAL PROTEIN"/>
    <property type="match status" value="1"/>
</dbReference>
<feature type="region of interest" description="Disordered" evidence="1">
    <location>
        <begin position="302"/>
        <end position="327"/>
    </location>
</feature>
<feature type="transmembrane region" description="Helical" evidence="2">
    <location>
        <begin position="274"/>
        <end position="295"/>
    </location>
</feature>
<keyword evidence="2" id="KW-0472">Membrane</keyword>
<evidence type="ECO:0000256" key="1">
    <source>
        <dbReference type="SAM" id="MobiDB-lite"/>
    </source>
</evidence>
<protein>
    <submittedName>
        <fullName evidence="3">Uncharacterized protein</fullName>
    </submittedName>
</protein>
<proteinExistence type="predicted"/>
<keyword evidence="2" id="KW-1133">Transmembrane helix</keyword>
<sequence>MADTEAETERWMKQSIYRVPAAVADLSKKAYMPQVVSFGPYHQGKDHLMPMEDHKKRTLLHFLKRSNKPLEAFVNSLVKDVEKLKECYDLLDPIWGDEGHKFLQMMILDGCFVLEILRYATCTMEDYAQLPCLHSLVAVDSNGTKVPDRSMQDGEFINKLILKFCSPNTPISAMGTLLARLGRAGNEVTSYIFFMDNIIDKGRDVALLHSSGIIQNALGSDKAMANLFNSLLKDITLKPDGSLDEVQTKVNKYCKRAWNEWRANLIHTYFRNPWAILSLIAALLLFALTIAQTVYTIHPDYQESPTPPPLTPAPKHMVPSQSNRTRH</sequence>
<evidence type="ECO:0000313" key="3">
    <source>
        <dbReference type="EMBL" id="KAK9037548.1"/>
    </source>
</evidence>